<dbReference type="EMBL" id="BOOJ01000052">
    <property type="protein sequence ID" value="GIH95415.1"/>
    <property type="molecule type" value="Genomic_DNA"/>
</dbReference>
<dbReference type="Proteomes" id="UP000619788">
    <property type="component" value="Unassembled WGS sequence"/>
</dbReference>
<gene>
    <name evidence="1" type="ORF">Psi01_60450</name>
</gene>
<comment type="caution">
    <text evidence="1">The sequence shown here is derived from an EMBL/GenBank/DDBJ whole genome shotgun (WGS) entry which is preliminary data.</text>
</comment>
<sequence>MVTGMGEVISIGRARQARVERRLALAEHAVMHPSLRWVTGNDDQVAHRRHSDGGTICGAAGPLLLAPTGANRCPHCYSLPGTG</sequence>
<keyword evidence="2" id="KW-1185">Reference proteome</keyword>
<organism evidence="1 2">
    <name type="scientific">Planobispora siamensis</name>
    <dbReference type="NCBI Taxonomy" id="936338"/>
    <lineage>
        <taxon>Bacteria</taxon>
        <taxon>Bacillati</taxon>
        <taxon>Actinomycetota</taxon>
        <taxon>Actinomycetes</taxon>
        <taxon>Streptosporangiales</taxon>
        <taxon>Streptosporangiaceae</taxon>
        <taxon>Planobispora</taxon>
    </lineage>
</organism>
<name>A0A8J3SLK8_9ACTN</name>
<dbReference type="AlphaFoldDB" id="A0A8J3SLK8"/>
<accession>A0A8J3SLK8</accession>
<evidence type="ECO:0000313" key="1">
    <source>
        <dbReference type="EMBL" id="GIH95415.1"/>
    </source>
</evidence>
<protein>
    <submittedName>
        <fullName evidence="1">Uncharacterized protein</fullName>
    </submittedName>
</protein>
<reference evidence="1 2" key="1">
    <citation type="submission" date="2021-01" db="EMBL/GenBank/DDBJ databases">
        <title>Whole genome shotgun sequence of Planobispora siamensis NBRC 107568.</title>
        <authorList>
            <person name="Komaki H."/>
            <person name="Tamura T."/>
        </authorList>
    </citation>
    <scope>NUCLEOTIDE SEQUENCE [LARGE SCALE GENOMIC DNA]</scope>
    <source>
        <strain evidence="1 2">NBRC 107568</strain>
    </source>
</reference>
<evidence type="ECO:0000313" key="2">
    <source>
        <dbReference type="Proteomes" id="UP000619788"/>
    </source>
</evidence>
<proteinExistence type="predicted"/>